<keyword evidence="6" id="KW-0732">Signal</keyword>
<keyword evidence="10" id="KW-1185">Reference proteome</keyword>
<feature type="domain" description="Plastocyanin-like" evidence="8">
    <location>
        <begin position="35"/>
        <end position="143"/>
    </location>
</feature>
<evidence type="ECO:0000313" key="10">
    <source>
        <dbReference type="Proteomes" id="UP000193689"/>
    </source>
</evidence>
<dbReference type="SUPFAM" id="SSF49503">
    <property type="entry name" value="Cupredoxins"/>
    <property type="match status" value="2"/>
</dbReference>
<evidence type="ECO:0000256" key="1">
    <source>
        <dbReference type="ARBA" id="ARBA00010609"/>
    </source>
</evidence>
<gene>
    <name evidence="9" type="ORF">BCR38DRAFT_468648</name>
</gene>
<reference evidence="9 10" key="1">
    <citation type="submission" date="2016-07" db="EMBL/GenBank/DDBJ databases">
        <title>Pervasive Adenine N6-methylation of Active Genes in Fungi.</title>
        <authorList>
            <consortium name="DOE Joint Genome Institute"/>
            <person name="Mondo S.J."/>
            <person name="Dannebaum R.O."/>
            <person name="Kuo R.C."/>
            <person name="Labutti K."/>
            <person name="Haridas S."/>
            <person name="Kuo A."/>
            <person name="Salamov A."/>
            <person name="Ahrendt S.R."/>
            <person name="Lipzen A."/>
            <person name="Sullivan W."/>
            <person name="Andreopoulos W.B."/>
            <person name="Clum A."/>
            <person name="Lindquist E."/>
            <person name="Daum C."/>
            <person name="Ramamoorthy G.K."/>
            <person name="Gryganskyi A."/>
            <person name="Culley D."/>
            <person name="Magnuson J.K."/>
            <person name="James T.Y."/>
            <person name="O'Malley M.A."/>
            <person name="Stajich J.E."/>
            <person name="Spatafora J.W."/>
            <person name="Visel A."/>
            <person name="Grigoriev I.V."/>
        </authorList>
    </citation>
    <scope>NUCLEOTIDE SEQUENCE [LARGE SCALE GENOMIC DNA]</scope>
    <source>
        <strain evidence="9 10">CBS 129021</strain>
    </source>
</reference>
<dbReference type="InterPro" id="IPR045087">
    <property type="entry name" value="Cu-oxidase_fam"/>
</dbReference>
<dbReference type="InterPro" id="IPR008972">
    <property type="entry name" value="Cupredoxin"/>
</dbReference>
<dbReference type="InParanoid" id="A0A1Y2DJF2"/>
<evidence type="ECO:0000259" key="8">
    <source>
        <dbReference type="Pfam" id="PF07732"/>
    </source>
</evidence>
<accession>A0A1Y2DJF2</accession>
<evidence type="ECO:0000256" key="6">
    <source>
        <dbReference type="SAM" id="SignalP"/>
    </source>
</evidence>
<dbReference type="STRING" id="1141098.A0A1Y2DJF2"/>
<organism evidence="9 10">
    <name type="scientific">Pseudomassariella vexata</name>
    <dbReference type="NCBI Taxonomy" id="1141098"/>
    <lineage>
        <taxon>Eukaryota</taxon>
        <taxon>Fungi</taxon>
        <taxon>Dikarya</taxon>
        <taxon>Ascomycota</taxon>
        <taxon>Pezizomycotina</taxon>
        <taxon>Sordariomycetes</taxon>
        <taxon>Xylariomycetidae</taxon>
        <taxon>Amphisphaeriales</taxon>
        <taxon>Pseudomassariaceae</taxon>
        <taxon>Pseudomassariella</taxon>
    </lineage>
</organism>
<keyword evidence="5" id="KW-0325">Glycoprotein</keyword>
<comment type="similarity">
    <text evidence="1">Belongs to the multicopper oxidase family.</text>
</comment>
<protein>
    <submittedName>
        <fullName evidence="9">Laccase TilA</fullName>
    </submittedName>
</protein>
<dbReference type="PANTHER" id="PTHR11709:SF488">
    <property type="entry name" value="LACCASE-RELATED"/>
    <property type="match status" value="1"/>
</dbReference>
<keyword evidence="4" id="KW-0186">Copper</keyword>
<evidence type="ECO:0000256" key="4">
    <source>
        <dbReference type="ARBA" id="ARBA00023008"/>
    </source>
</evidence>
<keyword evidence="2" id="KW-0479">Metal-binding</keyword>
<feature type="signal peptide" evidence="6">
    <location>
        <begin position="1"/>
        <end position="19"/>
    </location>
</feature>
<dbReference type="Pfam" id="PF07732">
    <property type="entry name" value="Cu-oxidase_3"/>
    <property type="match status" value="1"/>
</dbReference>
<dbReference type="Proteomes" id="UP000193689">
    <property type="component" value="Unassembled WGS sequence"/>
</dbReference>
<dbReference type="RefSeq" id="XP_040711737.1">
    <property type="nucleotide sequence ID" value="XM_040862783.1"/>
</dbReference>
<dbReference type="GO" id="GO:0005507">
    <property type="term" value="F:copper ion binding"/>
    <property type="evidence" value="ECO:0007669"/>
    <property type="project" value="InterPro"/>
</dbReference>
<comment type="caution">
    <text evidence="9">The sequence shown here is derived from an EMBL/GenBank/DDBJ whole genome shotgun (WGS) entry which is preliminary data.</text>
</comment>
<feature type="chain" id="PRO_5013005610" evidence="6">
    <location>
        <begin position="20"/>
        <end position="497"/>
    </location>
</feature>
<dbReference type="EMBL" id="MCFJ01000015">
    <property type="protein sequence ID" value="ORY58925.1"/>
    <property type="molecule type" value="Genomic_DNA"/>
</dbReference>
<keyword evidence="3" id="KW-0560">Oxidoreductase</keyword>
<evidence type="ECO:0000259" key="7">
    <source>
        <dbReference type="Pfam" id="PF07731"/>
    </source>
</evidence>
<evidence type="ECO:0000256" key="3">
    <source>
        <dbReference type="ARBA" id="ARBA00023002"/>
    </source>
</evidence>
<dbReference type="GO" id="GO:0016491">
    <property type="term" value="F:oxidoreductase activity"/>
    <property type="evidence" value="ECO:0007669"/>
    <property type="project" value="UniProtKB-KW"/>
</dbReference>
<dbReference type="Pfam" id="PF07731">
    <property type="entry name" value="Cu-oxidase_2"/>
    <property type="match status" value="1"/>
</dbReference>
<evidence type="ECO:0000256" key="5">
    <source>
        <dbReference type="ARBA" id="ARBA00023180"/>
    </source>
</evidence>
<dbReference type="InterPro" id="IPR011706">
    <property type="entry name" value="Cu-oxidase_C"/>
</dbReference>
<feature type="domain" description="Plastocyanin-like" evidence="7">
    <location>
        <begin position="432"/>
        <end position="482"/>
    </location>
</feature>
<dbReference type="InterPro" id="IPR011707">
    <property type="entry name" value="Cu-oxidase-like_N"/>
</dbReference>
<dbReference type="OrthoDB" id="2121828at2759"/>
<dbReference type="AlphaFoldDB" id="A0A1Y2DJF2"/>
<dbReference type="CDD" id="cd13850">
    <property type="entry name" value="CuRO_1_Abr2_like"/>
    <property type="match status" value="1"/>
</dbReference>
<dbReference type="GeneID" id="63778995"/>
<name>A0A1Y2DJF2_9PEZI</name>
<dbReference type="PANTHER" id="PTHR11709">
    <property type="entry name" value="MULTI-COPPER OXIDASE"/>
    <property type="match status" value="1"/>
</dbReference>
<evidence type="ECO:0000313" key="9">
    <source>
        <dbReference type="EMBL" id="ORY58925.1"/>
    </source>
</evidence>
<evidence type="ECO:0000256" key="2">
    <source>
        <dbReference type="ARBA" id="ARBA00022723"/>
    </source>
</evidence>
<sequence length="497" mass="56418">MATVIRCILALLALPLAECKITRRYNFTISNVWNTGDGHGRPVFAINGQTPGPVIEADEGDEFEIFLDNQLTFETTMHWHGIYQIDRPWNDGVPGVTQYAVQSRDNYTYRFTVQQQYGSYFYHGHFGPSFADGMRGPIWIRPAEWRPRPYSLISSLPADIEGMRAAEKQPHHIIISDRNAEPMDIVMYRDAGIVPWCSNSLVLNSKSRTYCHSKEVLESVGGPGRNSLGCLMQPRQLEFSNELVCEETHTPLEVVQAADGQEWVWINFIHSGAHHEIQISVDEHEFYKVHAANCNLGERISILVHLNKKPGDYCHPTYLASPGANHPRPEPWVFLNGTLVSPSLFRHGRNKARPLPARPPPQTSDTTLKFFVEMLGASTWALNIGPHQAFRQQLPPVLWKRSLAATRRLHHREGHGWFPYDTVEQALKEGDLADNFNFVDPPNRDGCRLGNSTGDWTVIRYEISFPAASMLHCHMIHHFGRGQQFILEGVESMRTNP</sequence>
<dbReference type="Gene3D" id="2.60.40.420">
    <property type="entry name" value="Cupredoxins - blue copper proteins"/>
    <property type="match status" value="3"/>
</dbReference>
<proteinExistence type="inferred from homology"/>